<evidence type="ECO:0000256" key="2">
    <source>
        <dbReference type="SAM" id="SignalP"/>
    </source>
</evidence>
<gene>
    <name evidence="4" type="ORF">MJA45_16410</name>
</gene>
<evidence type="ECO:0000313" key="5">
    <source>
        <dbReference type="Proteomes" id="UP001305702"/>
    </source>
</evidence>
<name>A0AA96RDL4_9BACL</name>
<feature type="chain" id="PRO_5041728518" evidence="2">
    <location>
        <begin position="21"/>
        <end position="199"/>
    </location>
</feature>
<feature type="region of interest" description="Disordered" evidence="1">
    <location>
        <begin position="25"/>
        <end position="70"/>
    </location>
</feature>
<keyword evidence="2" id="KW-0732">Signal</keyword>
<organism evidence="4 5">
    <name type="scientific">Paenibacillus aurantius</name>
    <dbReference type="NCBI Taxonomy" id="2918900"/>
    <lineage>
        <taxon>Bacteria</taxon>
        <taxon>Bacillati</taxon>
        <taxon>Bacillota</taxon>
        <taxon>Bacilli</taxon>
        <taxon>Bacillales</taxon>
        <taxon>Paenibacillaceae</taxon>
        <taxon>Paenibacillus</taxon>
    </lineage>
</organism>
<keyword evidence="5" id="KW-1185">Reference proteome</keyword>
<dbReference type="EMBL" id="CP130318">
    <property type="protein sequence ID" value="WNQ09223.1"/>
    <property type="molecule type" value="Genomic_DNA"/>
</dbReference>
<reference evidence="4 5" key="1">
    <citation type="submission" date="2022-02" db="EMBL/GenBank/DDBJ databases">
        <title>Paenibacillus sp. MBLB1776 Whole Genome Shotgun Sequencing.</title>
        <authorList>
            <person name="Hwang C.Y."/>
            <person name="Cho E.-S."/>
            <person name="Seo M.-J."/>
        </authorList>
    </citation>
    <scope>NUCLEOTIDE SEQUENCE [LARGE SCALE GENOMIC DNA]</scope>
    <source>
        <strain evidence="4 5">MBLB1776</strain>
    </source>
</reference>
<evidence type="ECO:0000256" key="1">
    <source>
        <dbReference type="SAM" id="MobiDB-lite"/>
    </source>
</evidence>
<dbReference type="InterPro" id="IPR019606">
    <property type="entry name" value="GerMN"/>
</dbReference>
<feature type="signal peptide" evidence="2">
    <location>
        <begin position="1"/>
        <end position="20"/>
    </location>
</feature>
<dbReference type="RefSeq" id="WP_315602992.1">
    <property type="nucleotide sequence ID" value="NZ_CP130318.1"/>
</dbReference>
<feature type="compositionally biased region" description="Low complexity" evidence="1">
    <location>
        <begin position="35"/>
        <end position="67"/>
    </location>
</feature>
<dbReference type="AlphaFoldDB" id="A0AA96RDL4"/>
<proteinExistence type="predicted"/>
<dbReference type="KEGG" id="paun:MJA45_16410"/>
<feature type="domain" description="GerMN" evidence="3">
    <location>
        <begin position="76"/>
        <end position="184"/>
    </location>
</feature>
<evidence type="ECO:0000259" key="3">
    <source>
        <dbReference type="Pfam" id="PF10646"/>
    </source>
</evidence>
<dbReference type="Pfam" id="PF10646">
    <property type="entry name" value="Germane"/>
    <property type="match status" value="1"/>
</dbReference>
<evidence type="ECO:0000313" key="4">
    <source>
        <dbReference type="EMBL" id="WNQ09223.1"/>
    </source>
</evidence>
<dbReference type="PROSITE" id="PS51257">
    <property type="entry name" value="PROKAR_LIPOPROTEIN"/>
    <property type="match status" value="1"/>
</dbReference>
<dbReference type="Proteomes" id="UP001305702">
    <property type="component" value="Chromosome"/>
</dbReference>
<sequence>MPNKSLPLLLLTACALAVFSGCGQNNKNPDKTQGAAVSSPSTSPSPSVSPSASPSTAPSPSAKTAPPTEEKEVKAKVYYANADGSQLVEKVSTLRYTTDNSKYLSALNTMKVKVDAQVVPLAEGMSFNKADLKEGTLTIDLTVPKESQLGAPGEQLLIDALKKTLFQFEEVKAVDFLVDGKAVDSLMGHVGLDHPIKKS</sequence>
<protein>
    <submittedName>
        <fullName evidence="4">GerMN domain-containing protein</fullName>
    </submittedName>
</protein>
<accession>A0AA96RDL4</accession>